<gene>
    <name evidence="7" type="ORF">TEA_014889</name>
</gene>
<dbReference type="SUPFAM" id="SSF54928">
    <property type="entry name" value="RNA-binding domain, RBD"/>
    <property type="match status" value="1"/>
</dbReference>
<dbReference type="GO" id="GO:0005524">
    <property type="term" value="F:ATP binding"/>
    <property type="evidence" value="ECO:0007669"/>
    <property type="project" value="UniProtKB-UniRule"/>
</dbReference>
<dbReference type="PROSITE" id="PS51455">
    <property type="entry name" value="PIPK"/>
    <property type="match status" value="1"/>
</dbReference>
<keyword evidence="4" id="KW-0547">Nucleotide-binding</keyword>
<dbReference type="InterPro" id="IPR002498">
    <property type="entry name" value="PInositol-4-P-4/5-kinase_core"/>
</dbReference>
<evidence type="ECO:0000313" key="7">
    <source>
        <dbReference type="EMBL" id="THG09109.1"/>
    </source>
</evidence>
<reference evidence="7 8" key="1">
    <citation type="journal article" date="2018" name="Proc. Natl. Acad. Sci. U.S.A.">
        <title>Draft genome sequence of Camellia sinensis var. sinensis provides insights into the evolution of the tea genome and tea quality.</title>
        <authorList>
            <person name="Wei C."/>
            <person name="Yang H."/>
            <person name="Wang S."/>
            <person name="Zhao J."/>
            <person name="Liu C."/>
            <person name="Gao L."/>
            <person name="Xia E."/>
            <person name="Lu Y."/>
            <person name="Tai Y."/>
            <person name="She G."/>
            <person name="Sun J."/>
            <person name="Cao H."/>
            <person name="Tong W."/>
            <person name="Gao Q."/>
            <person name="Li Y."/>
            <person name="Deng W."/>
            <person name="Jiang X."/>
            <person name="Wang W."/>
            <person name="Chen Q."/>
            <person name="Zhang S."/>
            <person name="Li H."/>
            <person name="Wu J."/>
            <person name="Wang P."/>
            <person name="Li P."/>
            <person name="Shi C."/>
            <person name="Zheng F."/>
            <person name="Jian J."/>
            <person name="Huang B."/>
            <person name="Shan D."/>
            <person name="Shi M."/>
            <person name="Fang C."/>
            <person name="Yue Y."/>
            <person name="Li F."/>
            <person name="Li D."/>
            <person name="Wei S."/>
            <person name="Han B."/>
            <person name="Jiang C."/>
            <person name="Yin Y."/>
            <person name="Xia T."/>
            <person name="Zhang Z."/>
            <person name="Bennetzen J.L."/>
            <person name="Zhao S."/>
            <person name="Wan X."/>
        </authorList>
    </citation>
    <scope>NUCLEOTIDE SEQUENCE [LARGE SCALE GENOMIC DNA]</scope>
    <source>
        <strain evidence="8">cv. Shuchazao</strain>
        <tissue evidence="7">Leaf</tissue>
    </source>
</reference>
<dbReference type="Pfam" id="PF00076">
    <property type="entry name" value="RRM_1"/>
    <property type="match status" value="1"/>
</dbReference>
<keyword evidence="3" id="KW-0694">RNA-binding</keyword>
<feature type="domain" description="PIPK" evidence="6">
    <location>
        <begin position="271"/>
        <end position="701"/>
    </location>
</feature>
<dbReference type="Gene3D" id="3.30.70.330">
    <property type="match status" value="1"/>
</dbReference>
<dbReference type="PROSITE" id="PS50102">
    <property type="entry name" value="RRM"/>
    <property type="match status" value="1"/>
</dbReference>
<dbReference type="InterPro" id="IPR023610">
    <property type="entry name" value="PInositol-4/5-P-5/4-kinase"/>
</dbReference>
<dbReference type="Proteomes" id="UP000306102">
    <property type="component" value="Unassembled WGS sequence"/>
</dbReference>
<evidence type="ECO:0000313" key="8">
    <source>
        <dbReference type="Proteomes" id="UP000306102"/>
    </source>
</evidence>
<dbReference type="InterPro" id="IPR035979">
    <property type="entry name" value="RBD_domain_sf"/>
</dbReference>
<dbReference type="GO" id="GO:0016308">
    <property type="term" value="F:1-phosphatidylinositol-4-phosphate 5-kinase activity"/>
    <property type="evidence" value="ECO:0007669"/>
    <property type="project" value="UniProtKB-EC"/>
</dbReference>
<dbReference type="PANTHER" id="PTHR23086">
    <property type="entry name" value="PHOSPHATIDYLINOSITOL-4-PHOSPHATE 5-KINASE"/>
    <property type="match status" value="1"/>
</dbReference>
<proteinExistence type="predicted"/>
<dbReference type="GO" id="GO:0046854">
    <property type="term" value="P:phosphatidylinositol phosphate biosynthetic process"/>
    <property type="evidence" value="ECO:0007669"/>
    <property type="project" value="TreeGrafter"/>
</dbReference>
<dbReference type="AlphaFoldDB" id="A0A4S4E042"/>
<evidence type="ECO:0000259" key="6">
    <source>
        <dbReference type="PROSITE" id="PS51455"/>
    </source>
</evidence>
<dbReference type="InterPro" id="IPR000504">
    <property type="entry name" value="RRM_dom"/>
</dbReference>
<dbReference type="SUPFAM" id="SSF56104">
    <property type="entry name" value="SAICAR synthase-like"/>
    <property type="match status" value="1"/>
</dbReference>
<name>A0A4S4E042_CAMSN</name>
<evidence type="ECO:0000256" key="1">
    <source>
        <dbReference type="ARBA" id="ARBA00012172"/>
    </source>
</evidence>
<accession>A0A4S4E042</accession>
<dbReference type="EMBL" id="SDRB02008758">
    <property type="protein sequence ID" value="THG09109.1"/>
    <property type="molecule type" value="Genomic_DNA"/>
</dbReference>
<dbReference type="GO" id="GO:0005886">
    <property type="term" value="C:plasma membrane"/>
    <property type="evidence" value="ECO:0007669"/>
    <property type="project" value="TreeGrafter"/>
</dbReference>
<evidence type="ECO:0000259" key="5">
    <source>
        <dbReference type="PROSITE" id="PS50102"/>
    </source>
</evidence>
<sequence length="707" mass="79801">MADAYWRYGESRQQANLPPLIGKRPRSDYDVFRAVIRVLAYFSVYFPRKNVDKYITVVINYEISYLSKRAVATFVLQASPVSMLKATGRQAWKSFADLVELAFSLAHCYLNVLTLLDVPSGHELPGYFTRDDERAAHRVMRDTDSIGASYDRYLRSAQISSYGGGDSARPLSGGLSGRPADDARIIGIGGSDPAVIAKNRPLGLGDGRPELPLPPDATNTLFVEGLPANCTRREVSHIFRPFVGYKEVRLVTKESRHSGGDPLVLCFVDFVSPAHAATAMDALQVYVASSSMFVFYGSLLALDDSFLLTELSEFLNMLRIIRFNLELVTSVMKLMLNPHVKLGALLLIINLNDLILRSQKNDVTACSVKQVKLWLPTVVCYKLTLFRRRNLRELFKLDAAEYMMSICGDDGLRELSSPGKSGSIFYISHDGRFFIKTSRRPEMKVYFVVMGNMFCTDLRIHRRFDLKGSKQGRFTNPDEIDESTTLKDLDLSYEFHMDKLLRESLFRQLKLDCKFLESQQIIDYSLLLGLHFRAPEQLNAFLEPPDALHKHEILPQTDGAISREISIPPKGLLLVTHEPSSVSTAPGPHSRGNTLRAFSVGEKEVDLLLPGAARLRVQLGVNMPAQANRKLQPDETDAEVELFEVYDVVLYLGIIDILQEYNMKKKIEHAYKSLQYDPMLISSVEPKLYSERFIKFLEKVFPDPEQP</sequence>
<organism evidence="7 8">
    <name type="scientific">Camellia sinensis var. sinensis</name>
    <name type="common">China tea</name>
    <dbReference type="NCBI Taxonomy" id="542762"/>
    <lineage>
        <taxon>Eukaryota</taxon>
        <taxon>Viridiplantae</taxon>
        <taxon>Streptophyta</taxon>
        <taxon>Embryophyta</taxon>
        <taxon>Tracheophyta</taxon>
        <taxon>Spermatophyta</taxon>
        <taxon>Magnoliopsida</taxon>
        <taxon>eudicotyledons</taxon>
        <taxon>Gunneridae</taxon>
        <taxon>Pentapetalae</taxon>
        <taxon>asterids</taxon>
        <taxon>Ericales</taxon>
        <taxon>Theaceae</taxon>
        <taxon>Camellia</taxon>
    </lineage>
</organism>
<dbReference type="PANTHER" id="PTHR23086:SF25">
    <property type="entry name" value="PHOSPHATIDYLINOSITOL 4-PHOSPHATE 5-KINASE 8"/>
    <property type="match status" value="1"/>
</dbReference>
<dbReference type="STRING" id="542762.A0A4S4E042"/>
<comment type="caution">
    <text evidence="7">The sequence shown here is derived from an EMBL/GenBank/DDBJ whole genome shotgun (WGS) entry which is preliminary data.</text>
</comment>
<feature type="domain" description="RRM" evidence="5">
    <location>
        <begin position="219"/>
        <end position="290"/>
    </location>
</feature>
<keyword evidence="8" id="KW-1185">Reference proteome</keyword>
<dbReference type="SMART" id="SM00360">
    <property type="entry name" value="RRM"/>
    <property type="match status" value="1"/>
</dbReference>
<keyword evidence="4" id="KW-0067">ATP-binding</keyword>
<dbReference type="GO" id="GO:0003723">
    <property type="term" value="F:RNA binding"/>
    <property type="evidence" value="ECO:0007669"/>
    <property type="project" value="UniProtKB-UniRule"/>
</dbReference>
<dbReference type="EC" id="2.7.1.68" evidence="1"/>
<dbReference type="InterPro" id="IPR012677">
    <property type="entry name" value="Nucleotide-bd_a/b_plait_sf"/>
</dbReference>
<dbReference type="SMART" id="SM00330">
    <property type="entry name" value="PIPKc"/>
    <property type="match status" value="1"/>
</dbReference>
<dbReference type="Gene3D" id="3.30.800.10">
    <property type="entry name" value="Phosphatidylinositol Phosphate Kinase II Beta"/>
    <property type="match status" value="1"/>
</dbReference>
<dbReference type="InterPro" id="IPR027483">
    <property type="entry name" value="PInositol-4-P-4/5-kinase_C_sf"/>
</dbReference>
<evidence type="ECO:0000256" key="2">
    <source>
        <dbReference type="ARBA" id="ARBA00022777"/>
    </source>
</evidence>
<dbReference type="Gene3D" id="3.30.810.10">
    <property type="entry name" value="2-Layer Sandwich"/>
    <property type="match status" value="1"/>
</dbReference>
<dbReference type="CDD" id="cd21618">
    <property type="entry name" value="RRM_AtNSRA_like"/>
    <property type="match status" value="1"/>
</dbReference>
<protein>
    <recommendedName>
        <fullName evidence="1">1-phosphatidylinositol-4-phosphate 5-kinase</fullName>
        <ecNumber evidence="1">2.7.1.68</ecNumber>
    </recommendedName>
</protein>
<dbReference type="Pfam" id="PF01504">
    <property type="entry name" value="PIP5K"/>
    <property type="match status" value="1"/>
</dbReference>
<keyword evidence="2 4" id="KW-0418">Kinase</keyword>
<dbReference type="InterPro" id="IPR027484">
    <property type="entry name" value="PInositol-4-P-5-kinase_N"/>
</dbReference>
<keyword evidence="4" id="KW-0808">Transferase</keyword>
<evidence type="ECO:0000256" key="3">
    <source>
        <dbReference type="PROSITE-ProRule" id="PRU00176"/>
    </source>
</evidence>
<evidence type="ECO:0000256" key="4">
    <source>
        <dbReference type="PROSITE-ProRule" id="PRU00781"/>
    </source>
</evidence>